<evidence type="ECO:0000313" key="2">
    <source>
        <dbReference type="RefSeq" id="XP_074234726.1"/>
    </source>
</evidence>
<name>A0AC58RJM1_CAMBA</name>
<protein>
    <submittedName>
        <fullName evidence="2">Uncharacterized protein C13orf46 homolog</fullName>
    </submittedName>
</protein>
<evidence type="ECO:0000313" key="1">
    <source>
        <dbReference type="Proteomes" id="UP001732780"/>
    </source>
</evidence>
<keyword evidence="1" id="KW-1185">Reference proteome</keyword>
<dbReference type="Proteomes" id="UP001732780">
    <property type="component" value="Chromosome 14"/>
</dbReference>
<accession>A0AC58RJM1</accession>
<gene>
    <name evidence="2" type="primary">C14H13orf46</name>
</gene>
<organism evidence="1 2">
    <name type="scientific">Camelus bactrianus</name>
    <name type="common">Bactrian camel</name>
    <dbReference type="NCBI Taxonomy" id="9837"/>
    <lineage>
        <taxon>Eukaryota</taxon>
        <taxon>Metazoa</taxon>
        <taxon>Chordata</taxon>
        <taxon>Craniata</taxon>
        <taxon>Vertebrata</taxon>
        <taxon>Euteleostomi</taxon>
        <taxon>Mammalia</taxon>
        <taxon>Eutheria</taxon>
        <taxon>Laurasiatheria</taxon>
        <taxon>Artiodactyla</taxon>
        <taxon>Tylopoda</taxon>
        <taxon>Camelidae</taxon>
        <taxon>Camelus</taxon>
    </lineage>
</organism>
<dbReference type="RefSeq" id="XP_074234726.1">
    <property type="nucleotide sequence ID" value="XM_074378625.1"/>
</dbReference>
<proteinExistence type="predicted"/>
<sequence>MEKDTAAAHRRHRLGPGAPPSTVGPGHLKAASDMAELQRSRSVGGLHQKGHPPSCIEKLCKEPESNDEDKDVRSNAEDASCQASPEEDKREERPDAPAKVDDAGEPVLLKAKESILEASSQEQQDRGESEDKRALGAEEQEPESVKLGDLLEKEKPSVFVEIDLGDHVEEVVPCTMKEEKRSQMDMGDLDLSEDETSWVCCLPYVSRRKGKESS</sequence>
<reference evidence="2" key="1">
    <citation type="submission" date="2025-08" db="UniProtKB">
        <authorList>
            <consortium name="RefSeq"/>
        </authorList>
    </citation>
    <scope>IDENTIFICATION</scope>
    <source>
        <tissue evidence="2">Blood</tissue>
    </source>
</reference>